<dbReference type="InterPro" id="IPR008332">
    <property type="entry name" value="MethylG_MeTrfase_N"/>
</dbReference>
<comment type="similarity">
    <text evidence="8">Belongs to the MGMT family.</text>
</comment>
<dbReference type="Gene3D" id="1.10.10.10">
    <property type="entry name" value="Winged helix-like DNA-binding domain superfamily/Winged helix DNA-binding domain"/>
    <property type="match status" value="1"/>
</dbReference>
<comment type="catalytic activity">
    <reaction evidence="1 8">
        <text>a 4-O-methyl-thymidine in DNA + L-cysteinyl-[protein] = a thymidine in DNA + S-methyl-L-cysteinyl-[protein]</text>
        <dbReference type="Rhea" id="RHEA:53428"/>
        <dbReference type="Rhea" id="RHEA-COMP:10131"/>
        <dbReference type="Rhea" id="RHEA-COMP:10132"/>
        <dbReference type="Rhea" id="RHEA-COMP:13555"/>
        <dbReference type="Rhea" id="RHEA-COMP:13556"/>
        <dbReference type="ChEBI" id="CHEBI:29950"/>
        <dbReference type="ChEBI" id="CHEBI:82612"/>
        <dbReference type="ChEBI" id="CHEBI:137386"/>
        <dbReference type="ChEBI" id="CHEBI:137387"/>
        <dbReference type="EC" id="2.1.1.63"/>
    </reaction>
</comment>
<evidence type="ECO:0000256" key="3">
    <source>
        <dbReference type="ARBA" id="ARBA00022603"/>
    </source>
</evidence>
<dbReference type="InterPro" id="IPR036631">
    <property type="entry name" value="MGMT_N_sf"/>
</dbReference>
<keyword evidence="4 8" id="KW-0808">Transferase</keyword>
<sequence length="179" mass="19739">MFYTTEYPSPVGLITIAAHQEKLVGLWIKNQKYFGETVTQVLIRNANLPIFNHTQKWLDNYFAGKSPSTNQLALAPSGSEFRQIVWQILCQIPYGHIITYGEIAKQVAQKMNKIRMSAQAIGGAVGHNPISIIIPCHRVVGSDGNLTGYAGGIDTKIQLLTLEGVNLKQLHKPKQSTAP</sequence>
<evidence type="ECO:0000256" key="6">
    <source>
        <dbReference type="ARBA" id="ARBA00023204"/>
    </source>
</evidence>
<dbReference type="NCBIfam" id="TIGR00589">
    <property type="entry name" value="ogt"/>
    <property type="match status" value="1"/>
</dbReference>
<dbReference type="PANTHER" id="PTHR10815">
    <property type="entry name" value="METHYLATED-DNA--PROTEIN-CYSTEINE METHYLTRANSFERASE"/>
    <property type="match status" value="1"/>
</dbReference>
<dbReference type="InterPro" id="IPR036217">
    <property type="entry name" value="MethylDNA_cys_MeTrfase_DNAb"/>
</dbReference>
<dbReference type="HAMAP" id="MF_00772">
    <property type="entry name" value="OGT"/>
    <property type="match status" value="1"/>
</dbReference>
<organism evidence="11 12">
    <name type="scientific">Frischella japonica</name>
    <dbReference type="NCBI Taxonomy" id="2741544"/>
    <lineage>
        <taxon>Bacteria</taxon>
        <taxon>Pseudomonadati</taxon>
        <taxon>Pseudomonadota</taxon>
        <taxon>Gammaproteobacteria</taxon>
        <taxon>Orbales</taxon>
        <taxon>Orbaceae</taxon>
        <taxon>Frischella</taxon>
    </lineage>
</organism>
<gene>
    <name evidence="11" type="ORF">FcAc13_04550</name>
</gene>
<comment type="subcellular location">
    <subcellularLocation>
        <location evidence="8">Cytoplasm</location>
    </subcellularLocation>
</comment>
<evidence type="ECO:0000256" key="5">
    <source>
        <dbReference type="ARBA" id="ARBA00022763"/>
    </source>
</evidence>
<evidence type="ECO:0000259" key="9">
    <source>
        <dbReference type="Pfam" id="PF01035"/>
    </source>
</evidence>
<dbReference type="InterPro" id="IPR036388">
    <property type="entry name" value="WH-like_DNA-bd_sf"/>
</dbReference>
<evidence type="ECO:0000313" key="11">
    <source>
        <dbReference type="EMBL" id="MBC9130576.1"/>
    </source>
</evidence>
<evidence type="ECO:0000256" key="4">
    <source>
        <dbReference type="ARBA" id="ARBA00022679"/>
    </source>
</evidence>
<keyword evidence="6 8" id="KW-0234">DNA repair</keyword>
<dbReference type="PROSITE" id="PS00374">
    <property type="entry name" value="MGMT"/>
    <property type="match status" value="1"/>
</dbReference>
<keyword evidence="5 8" id="KW-0227">DNA damage</keyword>
<dbReference type="SUPFAM" id="SSF53155">
    <property type="entry name" value="Methylated DNA-protein cysteine methyltransferase domain"/>
    <property type="match status" value="1"/>
</dbReference>
<dbReference type="RefSeq" id="WP_187755019.1">
    <property type="nucleotide sequence ID" value="NZ_JABURY010000010.1"/>
</dbReference>
<comment type="catalytic activity">
    <reaction evidence="7 8">
        <text>a 6-O-methyl-2'-deoxyguanosine in DNA + L-cysteinyl-[protein] = S-methyl-L-cysteinyl-[protein] + a 2'-deoxyguanosine in DNA</text>
        <dbReference type="Rhea" id="RHEA:24000"/>
        <dbReference type="Rhea" id="RHEA-COMP:10131"/>
        <dbReference type="Rhea" id="RHEA-COMP:10132"/>
        <dbReference type="Rhea" id="RHEA-COMP:11367"/>
        <dbReference type="Rhea" id="RHEA-COMP:11368"/>
        <dbReference type="ChEBI" id="CHEBI:29950"/>
        <dbReference type="ChEBI" id="CHEBI:82612"/>
        <dbReference type="ChEBI" id="CHEBI:85445"/>
        <dbReference type="ChEBI" id="CHEBI:85448"/>
        <dbReference type="EC" id="2.1.1.63"/>
    </reaction>
</comment>
<dbReference type="Gene3D" id="3.30.160.70">
    <property type="entry name" value="Methylated DNA-protein cysteine methyltransferase domain"/>
    <property type="match status" value="1"/>
</dbReference>
<evidence type="ECO:0000259" key="10">
    <source>
        <dbReference type="Pfam" id="PF02870"/>
    </source>
</evidence>
<dbReference type="EC" id="2.1.1.63" evidence="8"/>
<comment type="caution">
    <text evidence="11">The sequence shown here is derived from an EMBL/GenBank/DDBJ whole genome shotgun (WGS) entry which is preliminary data.</text>
</comment>
<keyword evidence="3 8" id="KW-0489">Methyltransferase</keyword>
<protein>
    <recommendedName>
        <fullName evidence="8">Methylated-DNA--protein-cysteine methyltransferase</fullName>
        <ecNumber evidence="8">2.1.1.63</ecNumber>
    </recommendedName>
    <alternativeName>
        <fullName evidence="8">6-O-methylguanine-DNA methyltransferase</fullName>
        <shortName evidence="8">MGMT</shortName>
    </alternativeName>
    <alternativeName>
        <fullName evidence="8">O-6-methylguanine-DNA-alkyltransferase</fullName>
    </alternativeName>
</protein>
<dbReference type="EMBL" id="JABURY010000010">
    <property type="protein sequence ID" value="MBC9130576.1"/>
    <property type="molecule type" value="Genomic_DNA"/>
</dbReference>
<comment type="function">
    <text evidence="8">Involved in the cellular defense against the biological effects of O6-methylguanine (O6-MeG) and O4-methylthymine (O4-MeT) in DNA. Repairs the methylated nucleobase in DNA by stoichiometrically transferring the methyl group to a cysteine residue in the enzyme. This is a suicide reaction: the enzyme is irreversibly inactivated.</text>
</comment>
<dbReference type="InterPro" id="IPR014048">
    <property type="entry name" value="MethylDNA_cys_MeTrfase_DNA-bd"/>
</dbReference>
<accession>A0ABR7QWZ9</accession>
<dbReference type="Pfam" id="PF01035">
    <property type="entry name" value="DNA_binding_1"/>
    <property type="match status" value="1"/>
</dbReference>
<evidence type="ECO:0000313" key="12">
    <source>
        <dbReference type="Proteomes" id="UP000651208"/>
    </source>
</evidence>
<dbReference type="SUPFAM" id="SSF46767">
    <property type="entry name" value="Methylated DNA-protein cysteine methyltransferase, C-terminal domain"/>
    <property type="match status" value="1"/>
</dbReference>
<name>A0ABR7QWZ9_9GAMM</name>
<keyword evidence="2 8" id="KW-0963">Cytoplasm</keyword>
<reference evidence="11 12" key="1">
    <citation type="submission" date="2020-06" db="EMBL/GenBank/DDBJ databases">
        <title>Frischella cerana isolated from Apis cerana gut homogenate.</title>
        <authorList>
            <person name="Wolter L.A."/>
            <person name="Suenami S."/>
            <person name="Miyazaki R."/>
        </authorList>
    </citation>
    <scope>NUCLEOTIDE SEQUENCE [LARGE SCALE GENOMIC DNA]</scope>
    <source>
        <strain evidence="11 12">Ac13</strain>
    </source>
</reference>
<evidence type="ECO:0000256" key="7">
    <source>
        <dbReference type="ARBA" id="ARBA00049348"/>
    </source>
</evidence>
<keyword evidence="12" id="KW-1185">Reference proteome</keyword>
<comment type="miscellaneous">
    <text evidence="8">This enzyme catalyzes only one turnover and therefore is not strictly catalytic. According to one definition, an enzyme is a biocatalyst that acts repeatedly and over many reaction cycles.</text>
</comment>
<dbReference type="Pfam" id="PF02870">
    <property type="entry name" value="Methyltransf_1N"/>
    <property type="match status" value="1"/>
</dbReference>
<evidence type="ECO:0000256" key="8">
    <source>
        <dbReference type="HAMAP-Rule" id="MF_00772"/>
    </source>
</evidence>
<proteinExistence type="inferred from homology"/>
<dbReference type="InterPro" id="IPR023546">
    <property type="entry name" value="MGMT"/>
</dbReference>
<feature type="active site" description="Nucleophile; methyl group acceptor" evidence="8">
    <location>
        <position position="136"/>
    </location>
</feature>
<dbReference type="CDD" id="cd06445">
    <property type="entry name" value="ATase"/>
    <property type="match status" value="1"/>
</dbReference>
<evidence type="ECO:0000256" key="2">
    <source>
        <dbReference type="ARBA" id="ARBA00022490"/>
    </source>
</evidence>
<feature type="domain" description="Methylated-DNA-[protein]-cysteine S-methyltransferase DNA binding" evidence="9">
    <location>
        <begin position="80"/>
        <end position="165"/>
    </location>
</feature>
<dbReference type="InterPro" id="IPR001497">
    <property type="entry name" value="MethylDNA_cys_MeTrfase_AS"/>
</dbReference>
<feature type="domain" description="Methylguanine DNA methyltransferase ribonuclease-like" evidence="10">
    <location>
        <begin position="3"/>
        <end position="74"/>
    </location>
</feature>
<dbReference type="PANTHER" id="PTHR10815:SF5">
    <property type="entry name" value="METHYLATED-DNA--PROTEIN-CYSTEINE METHYLTRANSFERASE"/>
    <property type="match status" value="1"/>
</dbReference>
<dbReference type="Proteomes" id="UP000651208">
    <property type="component" value="Unassembled WGS sequence"/>
</dbReference>
<evidence type="ECO:0000256" key="1">
    <source>
        <dbReference type="ARBA" id="ARBA00001286"/>
    </source>
</evidence>